<dbReference type="PANTHER" id="PTHR10223:SF2">
    <property type="entry name" value="F-BOX AND WD DOMAIN PROTEIN (AFU_ORTHOLOGUE AFUA_6G11400)"/>
    <property type="match status" value="1"/>
</dbReference>
<feature type="region of interest" description="Disordered" evidence="1">
    <location>
        <begin position="1246"/>
        <end position="1337"/>
    </location>
</feature>
<evidence type="ECO:0000259" key="2">
    <source>
        <dbReference type="PROSITE" id="PS50181"/>
    </source>
</evidence>
<evidence type="ECO:0000313" key="4">
    <source>
        <dbReference type="Proteomes" id="UP001287286"/>
    </source>
</evidence>
<dbReference type="InterPro" id="IPR001810">
    <property type="entry name" value="F-box_dom"/>
</dbReference>
<name>A0ABR0BZM0_PURLI</name>
<dbReference type="PROSITE" id="PS50330">
    <property type="entry name" value="UIM"/>
    <property type="match status" value="1"/>
</dbReference>
<feature type="compositionally biased region" description="Low complexity" evidence="1">
    <location>
        <begin position="1255"/>
        <end position="1265"/>
    </location>
</feature>
<feature type="compositionally biased region" description="Low complexity" evidence="1">
    <location>
        <begin position="1300"/>
        <end position="1311"/>
    </location>
</feature>
<dbReference type="CDD" id="cd09917">
    <property type="entry name" value="F-box_SF"/>
    <property type="match status" value="1"/>
</dbReference>
<feature type="region of interest" description="Disordered" evidence="1">
    <location>
        <begin position="415"/>
        <end position="437"/>
    </location>
</feature>
<feature type="domain" description="F-box" evidence="2">
    <location>
        <begin position="305"/>
        <end position="351"/>
    </location>
</feature>
<keyword evidence="4" id="KW-1185">Reference proteome</keyword>
<accession>A0ABR0BZM0</accession>
<reference evidence="3 4" key="1">
    <citation type="journal article" date="2024" name="Microbiol. Resour. Announc.">
        <title>Genome annotations for the ascomycete fungi Trichoderma harzianum, Trichoderma aggressivum, and Purpureocillium lilacinum.</title>
        <authorList>
            <person name="Beijen E.P.W."/>
            <person name="Ohm R.A."/>
        </authorList>
    </citation>
    <scope>NUCLEOTIDE SEQUENCE [LARGE SCALE GENOMIC DNA]</scope>
    <source>
        <strain evidence="3 4">CBS 150709</strain>
    </source>
</reference>
<feature type="compositionally biased region" description="Low complexity" evidence="1">
    <location>
        <begin position="222"/>
        <end position="236"/>
    </location>
</feature>
<dbReference type="InterPro" id="IPR036322">
    <property type="entry name" value="WD40_repeat_dom_sf"/>
</dbReference>
<protein>
    <recommendedName>
        <fullName evidence="2">F-box domain-containing protein</fullName>
    </recommendedName>
</protein>
<feature type="compositionally biased region" description="Basic and acidic residues" evidence="1">
    <location>
        <begin position="205"/>
        <end position="219"/>
    </location>
</feature>
<dbReference type="SMART" id="SM00726">
    <property type="entry name" value="UIM"/>
    <property type="match status" value="2"/>
</dbReference>
<feature type="compositionally biased region" description="Low complexity" evidence="1">
    <location>
        <begin position="1163"/>
        <end position="1192"/>
    </location>
</feature>
<comment type="caution">
    <text evidence="3">The sequence shown here is derived from an EMBL/GenBank/DDBJ whole genome shotgun (WGS) entry which is preliminary data.</text>
</comment>
<dbReference type="InterPro" id="IPR003903">
    <property type="entry name" value="UIM_dom"/>
</dbReference>
<feature type="compositionally biased region" description="Gly residues" evidence="1">
    <location>
        <begin position="1328"/>
        <end position="1337"/>
    </location>
</feature>
<dbReference type="Pfam" id="PF12937">
    <property type="entry name" value="F-box-like"/>
    <property type="match status" value="1"/>
</dbReference>
<feature type="region of interest" description="Disordered" evidence="1">
    <location>
        <begin position="183"/>
        <end position="247"/>
    </location>
</feature>
<dbReference type="SUPFAM" id="SSF81383">
    <property type="entry name" value="F-box domain"/>
    <property type="match status" value="1"/>
</dbReference>
<dbReference type="InterPro" id="IPR027040">
    <property type="entry name" value="PSMD4"/>
</dbReference>
<dbReference type="PANTHER" id="PTHR10223">
    <property type="entry name" value="26S PROTEASOME NON-ATPASE REGULATORY SUBUNIT 4"/>
    <property type="match status" value="1"/>
</dbReference>
<dbReference type="InterPro" id="IPR036047">
    <property type="entry name" value="F-box-like_dom_sf"/>
</dbReference>
<dbReference type="SUPFAM" id="SSF50978">
    <property type="entry name" value="WD40 repeat-like"/>
    <property type="match status" value="1"/>
</dbReference>
<dbReference type="Gene3D" id="6.10.140.100">
    <property type="match status" value="1"/>
</dbReference>
<gene>
    <name evidence="3" type="ORF">Purlil1_6118</name>
</gene>
<dbReference type="EMBL" id="JAWRVI010000019">
    <property type="protein sequence ID" value="KAK4089549.1"/>
    <property type="molecule type" value="Genomic_DNA"/>
</dbReference>
<proteinExistence type="predicted"/>
<dbReference type="InterPro" id="IPR015943">
    <property type="entry name" value="WD40/YVTN_repeat-like_dom_sf"/>
</dbReference>
<feature type="region of interest" description="Disordered" evidence="1">
    <location>
        <begin position="1155"/>
        <end position="1196"/>
    </location>
</feature>
<feature type="compositionally biased region" description="Pro residues" evidence="1">
    <location>
        <begin position="854"/>
        <end position="865"/>
    </location>
</feature>
<dbReference type="PROSITE" id="PS50181">
    <property type="entry name" value="FBOX"/>
    <property type="match status" value="1"/>
</dbReference>
<evidence type="ECO:0000256" key="1">
    <source>
        <dbReference type="SAM" id="MobiDB-lite"/>
    </source>
</evidence>
<feature type="region of interest" description="Disordered" evidence="1">
    <location>
        <begin position="845"/>
        <end position="870"/>
    </location>
</feature>
<sequence length="1337" mass="144271">MEKAPWSTRAQWLAIWRCGRWRAGGTAVAEVAQGAASAEAGEIAVAQQVASEVPQLCLCHGDALCLTLESFVPFLRKETTAARGTTDRPVFEPIERRLSVKELAACSKLRGGINDSIVRLHPLTAALRVSQLLTATTRSPSYALHLHCGQYPIHSNQLPETVQRPSAQSTNLLPLFFAASYMQQEPTENSESRRHTTAPEVPSHSAHDGSLHHEADHLQRVRSAASGSSRSASPRSTRLDPLDAVDANQLDERLRGLSLRDGSGSRHRPTAAGQRILDYENALTPPTPRQAMGFKVIKRSDSFNGVKLTDFPNEILTHVLSHLHPDSHASVALVSKRFYALVTTPHAWRMAFLRYFPGQTLLDKKAAKAEADVWAETASDIVRFETRYFCRLTPLATWRSEYLFRTRLIRSLARGKPGTSTGNIGSSGGGGPSGKKKSAVLTYNSKLPWLVTNVHAVFSNGKKPPQAIQGTADLGVATMSDPTSGRIERWGFQDPFTAAQLEEVAPNLVPYGLGDGPAAAPNVMDVSQPYGVLSGEGFPGGRAYFRGVDELCGRYLGGDSGVVDTYPDIPKIPEMSDAICSVWIAKSSAVPTATQSLCGMLTGTALGVVTAYSLGWDPSGPRHASGDMTARWILSPGVPIISIKVDDAYSIKRKSSARAWAVALNALGEVFYLTETLSAPQTRASGDDITRHAWLAGRSVYWHLIEGTRRVARPDDLDKNALRGAYSPRSPSDSMKLNKLQLAAEAREIEKFLRHKPAHFRKVCEGWDMRRRLEVDFAADDGKDAGEGVFVIDCGLAEDRPACVRRFSRMLAPTQVDDGTRGAQSAAPSPVRVVSSLFGAVESKATITSGSPEPVSPRPPPPTPSAPSGLTQGLHEWHCSYFELRNHGQSIITSSALDCSLQSLHTLAEDPLHVATESGAPSTKTRPKIASASVEIPGRRARPFAIGTKGGAVLVWDARHGLSEGVRPIRIIQTDSPEISCLAISALYLVHGGSDGLVQAWDTLASTTDPVRTLNARSNGRVPRHMMVMNPALREGSYSAVGAIYLDPDPTTLRGVLSFGAFMRFWTYSSANHPAGRKRRLRHSDVHGRLASRRLGGAVSGYIAAEEAELRRENEQRAREQTRLRRRFGVGALGDLTEEEALRYAQMVSEEAYLQDEQRRASDSAADASLDTASSVSETTVDTVTPEPSVTDASPQVNIAATDDESEFEQQIQQAIRLSLLEGVNDLGQSPRGNSSGDFEYAITVKPKGSKKGKNSGSASSSPASHTPINDLAAGSSRPAANEDEDLAIALSLSMQDQTSSPPRASVVSAVGPGEQQDEFPPLKSEGVGKGKGVMRW</sequence>
<organism evidence="3 4">
    <name type="scientific">Purpureocillium lilacinum</name>
    <name type="common">Paecilomyces lilacinus</name>
    <dbReference type="NCBI Taxonomy" id="33203"/>
    <lineage>
        <taxon>Eukaryota</taxon>
        <taxon>Fungi</taxon>
        <taxon>Dikarya</taxon>
        <taxon>Ascomycota</taxon>
        <taxon>Pezizomycotina</taxon>
        <taxon>Sordariomycetes</taxon>
        <taxon>Hypocreomycetidae</taxon>
        <taxon>Hypocreales</taxon>
        <taxon>Ophiocordycipitaceae</taxon>
        <taxon>Purpureocillium</taxon>
    </lineage>
</organism>
<evidence type="ECO:0000313" key="3">
    <source>
        <dbReference type="EMBL" id="KAK4089549.1"/>
    </source>
</evidence>
<dbReference type="Gene3D" id="2.130.10.10">
    <property type="entry name" value="YVTN repeat-like/Quinoprotein amine dehydrogenase"/>
    <property type="match status" value="1"/>
</dbReference>
<dbReference type="Gene3D" id="1.20.1280.50">
    <property type="match status" value="1"/>
</dbReference>
<dbReference type="Proteomes" id="UP001287286">
    <property type="component" value="Unassembled WGS sequence"/>
</dbReference>